<dbReference type="InterPro" id="IPR036871">
    <property type="entry name" value="PX_dom_sf"/>
</dbReference>
<feature type="compositionally biased region" description="Basic and acidic residues" evidence="1">
    <location>
        <begin position="294"/>
        <end position="303"/>
    </location>
</feature>
<keyword evidence="3" id="KW-1185">Reference proteome</keyword>
<feature type="region of interest" description="Disordered" evidence="1">
    <location>
        <begin position="222"/>
        <end position="254"/>
    </location>
</feature>
<evidence type="ECO:0008006" key="4">
    <source>
        <dbReference type="Google" id="ProtNLM"/>
    </source>
</evidence>
<dbReference type="GO" id="GO:0035091">
    <property type="term" value="F:phosphatidylinositol binding"/>
    <property type="evidence" value="ECO:0007669"/>
    <property type="project" value="InterPro"/>
</dbReference>
<proteinExistence type="predicted"/>
<organism evidence="2 3">
    <name type="scientific">Aphanomyces euteiches</name>
    <dbReference type="NCBI Taxonomy" id="100861"/>
    <lineage>
        <taxon>Eukaryota</taxon>
        <taxon>Sar</taxon>
        <taxon>Stramenopiles</taxon>
        <taxon>Oomycota</taxon>
        <taxon>Saprolegniomycetes</taxon>
        <taxon>Saprolegniales</taxon>
        <taxon>Verrucalvaceae</taxon>
        <taxon>Aphanomyces</taxon>
    </lineage>
</organism>
<feature type="compositionally biased region" description="Basic and acidic residues" evidence="1">
    <location>
        <begin position="229"/>
        <end position="241"/>
    </location>
</feature>
<dbReference type="AlphaFoldDB" id="A0A6G0W9V2"/>
<reference evidence="2 3" key="1">
    <citation type="submission" date="2019-07" db="EMBL/GenBank/DDBJ databases">
        <title>Genomics analysis of Aphanomyces spp. identifies a new class of oomycete effector associated with host adaptation.</title>
        <authorList>
            <person name="Gaulin E."/>
        </authorList>
    </citation>
    <scope>NUCLEOTIDE SEQUENCE [LARGE SCALE GENOMIC DNA]</scope>
    <source>
        <strain evidence="2 3">ATCC 201684</strain>
    </source>
</reference>
<dbReference type="Proteomes" id="UP000481153">
    <property type="component" value="Unassembled WGS sequence"/>
</dbReference>
<evidence type="ECO:0000256" key="1">
    <source>
        <dbReference type="SAM" id="MobiDB-lite"/>
    </source>
</evidence>
<feature type="region of interest" description="Disordered" evidence="1">
    <location>
        <begin position="267"/>
        <end position="303"/>
    </location>
</feature>
<accession>A0A6G0W9V2</accession>
<gene>
    <name evidence="2" type="ORF">Ae201684_017250</name>
</gene>
<name>A0A6G0W9V2_9STRA</name>
<sequence length="356" mass="39684">MFKLFKKRADTTPPPPPNQSEMEEEIPSSPRGKLTEDLPSDDDVVCVLANYVGVLVLQGATEKRQIRYAMEIVCPVSRRKSECVKRFNQYYDVRQKLLQYMKQSCVCKKCATVERAIRAQPFPSRRIFTTMAHVKSRGIPLEGFLQRVIDTALNWEGCKKTQQGFADIVNQFIGAPVGGYSKADAATTTLDFRSSIRGLMVVRHIESDAPLSDTILQACKEDEEEQKDDSDVVSKPPEEAKPANGENSTPPEDVELVNSEVFIPLEDEKAGKSDVSSRLEEANPTNTDVINPPKEAESAHDDICSQSEEIQPAIEDVVPVTLPTEDIRAEEMEASVEIPANADDVVVEDERVEFEH</sequence>
<feature type="compositionally biased region" description="Basic and acidic residues" evidence="1">
    <location>
        <begin position="267"/>
        <end position="281"/>
    </location>
</feature>
<protein>
    <recommendedName>
        <fullName evidence="4">PX domain-containing protein</fullName>
    </recommendedName>
</protein>
<evidence type="ECO:0000313" key="2">
    <source>
        <dbReference type="EMBL" id="KAF0723977.1"/>
    </source>
</evidence>
<dbReference type="Gene3D" id="3.30.1520.10">
    <property type="entry name" value="Phox-like domain"/>
    <property type="match status" value="1"/>
</dbReference>
<dbReference type="EMBL" id="VJMJ01000290">
    <property type="protein sequence ID" value="KAF0723977.1"/>
    <property type="molecule type" value="Genomic_DNA"/>
</dbReference>
<feature type="region of interest" description="Disordered" evidence="1">
    <location>
        <begin position="1"/>
        <end position="34"/>
    </location>
</feature>
<comment type="caution">
    <text evidence="2">The sequence shown here is derived from an EMBL/GenBank/DDBJ whole genome shotgun (WGS) entry which is preliminary data.</text>
</comment>
<evidence type="ECO:0000313" key="3">
    <source>
        <dbReference type="Proteomes" id="UP000481153"/>
    </source>
</evidence>